<feature type="region of interest" description="Disordered" evidence="1">
    <location>
        <begin position="120"/>
        <end position="164"/>
    </location>
</feature>
<feature type="compositionally biased region" description="Basic and acidic residues" evidence="1">
    <location>
        <begin position="71"/>
        <end position="85"/>
    </location>
</feature>
<feature type="region of interest" description="Disordered" evidence="1">
    <location>
        <begin position="71"/>
        <end position="100"/>
    </location>
</feature>
<proteinExistence type="predicted"/>
<dbReference type="VEuPathDB" id="TriTrypDB:ADEAN_000977600"/>
<dbReference type="Proteomes" id="UP000515908">
    <property type="component" value="Chromosome 25"/>
</dbReference>
<dbReference type="EMBL" id="LR877169">
    <property type="protein sequence ID" value="CAD2222236.1"/>
    <property type="molecule type" value="Genomic_DNA"/>
</dbReference>
<protein>
    <submittedName>
        <fullName evidence="2">Uncharacterized protein</fullName>
    </submittedName>
</protein>
<reference evidence="2 3" key="1">
    <citation type="submission" date="2020-08" db="EMBL/GenBank/DDBJ databases">
        <authorList>
            <person name="Newling K."/>
            <person name="Davey J."/>
            <person name="Forrester S."/>
        </authorList>
    </citation>
    <scope>NUCLEOTIDE SEQUENCE [LARGE SCALE GENOMIC DNA]</scope>
    <source>
        <strain evidence="3">Crithidia deanei Carvalho (ATCC PRA-265)</strain>
    </source>
</reference>
<sequence>MERAVREGKTSPKAMEYFKSIADGHSDFTNVLKETQTMVDGQDPQSFTNYQYKLYSQRISQKMAKVSSERLLRTHSEETTTKQHVQDGTPTGENYWYEAGKSLSSPGVPPFIKDEVIEEMRQSRKADSPAFDVPPEQKKLVEEDPGYAEHLRKGKKHLFSGTDL</sequence>
<evidence type="ECO:0000313" key="3">
    <source>
        <dbReference type="Proteomes" id="UP000515908"/>
    </source>
</evidence>
<dbReference type="AlphaFoldDB" id="A0A7G2CQY7"/>
<evidence type="ECO:0000313" key="2">
    <source>
        <dbReference type="EMBL" id="CAD2222236.1"/>
    </source>
</evidence>
<accession>A0A7G2CQY7</accession>
<feature type="compositionally biased region" description="Basic and acidic residues" evidence="1">
    <location>
        <begin position="135"/>
        <end position="151"/>
    </location>
</feature>
<keyword evidence="3" id="KW-1185">Reference proteome</keyword>
<organism evidence="2 3">
    <name type="scientific">Angomonas deanei</name>
    <dbReference type="NCBI Taxonomy" id="59799"/>
    <lineage>
        <taxon>Eukaryota</taxon>
        <taxon>Discoba</taxon>
        <taxon>Euglenozoa</taxon>
        <taxon>Kinetoplastea</taxon>
        <taxon>Metakinetoplastina</taxon>
        <taxon>Trypanosomatida</taxon>
        <taxon>Trypanosomatidae</taxon>
        <taxon>Strigomonadinae</taxon>
        <taxon>Angomonas</taxon>
    </lineage>
</organism>
<gene>
    <name evidence="2" type="ORF">ADEAN_000977600</name>
</gene>
<name>A0A7G2CQY7_9TRYP</name>
<evidence type="ECO:0000256" key="1">
    <source>
        <dbReference type="SAM" id="MobiDB-lite"/>
    </source>
</evidence>